<feature type="transmembrane region" description="Helical" evidence="2">
    <location>
        <begin position="89"/>
        <end position="111"/>
    </location>
</feature>
<evidence type="ECO:0000256" key="1">
    <source>
        <dbReference type="ARBA" id="ARBA00022729"/>
    </source>
</evidence>
<dbReference type="Pfam" id="PF11611">
    <property type="entry name" value="DUF4352"/>
    <property type="match status" value="1"/>
</dbReference>
<keyword evidence="2" id="KW-0812">Transmembrane</keyword>
<reference evidence="4 5" key="1">
    <citation type="submission" date="2022-10" db="EMBL/GenBank/DDBJ databases">
        <title>Weissella fermenti sp. nov., isolated from fermented cabbage.</title>
        <authorList>
            <person name="Lee J.K."/>
            <person name="Baek J.H."/>
            <person name="Choi D.G."/>
            <person name="Kim J.M."/>
            <person name="Jeon C.O."/>
        </authorList>
    </citation>
    <scope>NUCLEOTIDE SEQUENCE [LARGE SCALE GENOMIC DNA]</scope>
    <source>
        <strain evidence="4 5">KACC 18534</strain>
    </source>
</reference>
<feature type="domain" description="DUF4352" evidence="3">
    <location>
        <begin position="255"/>
        <end position="343"/>
    </location>
</feature>
<dbReference type="Proteomes" id="UP001526225">
    <property type="component" value="Unassembled WGS sequence"/>
</dbReference>
<feature type="transmembrane region" description="Helical" evidence="2">
    <location>
        <begin position="24"/>
        <end position="47"/>
    </location>
</feature>
<dbReference type="InterPro" id="IPR008523">
    <property type="entry name" value="DUF805"/>
</dbReference>
<feature type="transmembrane region" description="Helical" evidence="2">
    <location>
        <begin position="54"/>
        <end position="74"/>
    </location>
</feature>
<dbReference type="RefSeq" id="WP_213408595.1">
    <property type="nucleotide sequence ID" value="NZ_CP074441.1"/>
</dbReference>
<dbReference type="EMBL" id="JAOZFE010000012">
    <property type="protein sequence ID" value="MCW0953834.1"/>
    <property type="molecule type" value="Genomic_DNA"/>
</dbReference>
<dbReference type="InterPro" id="IPR029051">
    <property type="entry name" value="DUF4352"/>
</dbReference>
<comment type="caution">
    <text evidence="4">The sequence shown here is derived from an EMBL/GenBank/DDBJ whole genome shotgun (WGS) entry which is preliminary data.</text>
</comment>
<dbReference type="Gene3D" id="2.60.40.1240">
    <property type="match status" value="1"/>
</dbReference>
<keyword evidence="5" id="KW-1185">Reference proteome</keyword>
<evidence type="ECO:0000256" key="2">
    <source>
        <dbReference type="SAM" id="Phobius"/>
    </source>
</evidence>
<sequence length="358" mass="39833">MKQYMEFWKQAFNFTGETSRYTYWYMQVMNGLIALMIVILSLIGVLLGNDLATIGTIIIIGFGMLLLFTLVSLLPEIALSVRRLRNAGLPWALVFLKVFNTIFSILMLMPAKKAAPRLERKERFYWLGALGMVISLVGAILIGVTSNGWGAIVVLGLGLVVSIAAVVFNMKRRRLVALISLAVAVSAATISLGVTAGSHFNQVYERSNKVSTLDTTIYNALKLEPGNEGRPVSELLTVTKDEWVEADGVKFDVISTKQINDDYVRVALDIENTGKEPLELQSFQFELADSKDATRMLEYDVFLSELDLNEYNFRLIDDQVVEPGETLKGTLTFMTKISDAKYLVIGQSGEREAAFELK</sequence>
<proteinExistence type="predicted"/>
<name>A0ABT3E5Z2_9LACO</name>
<evidence type="ECO:0000259" key="3">
    <source>
        <dbReference type="Pfam" id="PF11611"/>
    </source>
</evidence>
<evidence type="ECO:0000313" key="4">
    <source>
        <dbReference type="EMBL" id="MCW0953834.1"/>
    </source>
</evidence>
<feature type="transmembrane region" description="Helical" evidence="2">
    <location>
        <begin position="148"/>
        <end position="168"/>
    </location>
</feature>
<evidence type="ECO:0000313" key="5">
    <source>
        <dbReference type="Proteomes" id="UP001526225"/>
    </source>
</evidence>
<feature type="transmembrane region" description="Helical" evidence="2">
    <location>
        <begin position="123"/>
        <end position="142"/>
    </location>
</feature>
<gene>
    <name evidence="4" type="ORF">OIT44_07195</name>
</gene>
<feature type="transmembrane region" description="Helical" evidence="2">
    <location>
        <begin position="175"/>
        <end position="200"/>
    </location>
</feature>
<dbReference type="InterPro" id="IPR029050">
    <property type="entry name" value="Immunoprotect_excell_Ig-like"/>
</dbReference>
<keyword evidence="2" id="KW-0472">Membrane</keyword>
<protein>
    <submittedName>
        <fullName evidence="4">DUF4352 domain-containing protein</fullName>
    </submittedName>
</protein>
<dbReference type="Pfam" id="PF05656">
    <property type="entry name" value="DUF805"/>
    <property type="match status" value="1"/>
</dbReference>
<organism evidence="4 5">
    <name type="scientific">Weissella ceti</name>
    <dbReference type="NCBI Taxonomy" id="759620"/>
    <lineage>
        <taxon>Bacteria</taxon>
        <taxon>Bacillati</taxon>
        <taxon>Bacillota</taxon>
        <taxon>Bacilli</taxon>
        <taxon>Lactobacillales</taxon>
        <taxon>Lactobacillaceae</taxon>
        <taxon>Weissella</taxon>
    </lineage>
</organism>
<keyword evidence="1" id="KW-0732">Signal</keyword>
<keyword evidence="2" id="KW-1133">Transmembrane helix</keyword>
<accession>A0ABT3E5Z2</accession>